<feature type="domain" description="GmrSD restriction endonucleases C-terminal" evidence="1">
    <location>
        <begin position="14"/>
        <end position="124"/>
    </location>
</feature>
<proteinExistence type="predicted"/>
<evidence type="ECO:0000259" key="1">
    <source>
        <dbReference type="Pfam" id="PF07510"/>
    </source>
</evidence>
<dbReference type="EMBL" id="UINC01198575">
    <property type="protein sequence ID" value="SVE16591.1"/>
    <property type="molecule type" value="Genomic_DNA"/>
</dbReference>
<feature type="non-terminal residue" evidence="2">
    <location>
        <position position="1"/>
    </location>
</feature>
<name>A0A383B9R8_9ZZZZ</name>
<gene>
    <name evidence="2" type="ORF">METZ01_LOCUS469445</name>
</gene>
<sequence length="134" mass="15536">GTNPTMSQLHFPSKPQVEHILPEDPKLWGHPWHHENRKTALWKKWVYALGNHVLLEDSKNSHIKNFKFAQKIPKDGCAPCTSGKKKNHYEDTNYSSAKNIISHFNSGNKYWRVSAIKNYSTEIMNTLVKFFDGK</sequence>
<reference evidence="2" key="1">
    <citation type="submission" date="2018-05" db="EMBL/GenBank/DDBJ databases">
        <authorList>
            <person name="Lanie J.A."/>
            <person name="Ng W.-L."/>
            <person name="Kazmierczak K.M."/>
            <person name="Andrzejewski T.M."/>
            <person name="Davidsen T.M."/>
            <person name="Wayne K.J."/>
            <person name="Tettelin H."/>
            <person name="Glass J.I."/>
            <person name="Rusch D."/>
            <person name="Podicherti R."/>
            <person name="Tsui H.-C.T."/>
            <person name="Winkler M.E."/>
        </authorList>
    </citation>
    <scope>NUCLEOTIDE SEQUENCE</scope>
</reference>
<dbReference type="InterPro" id="IPR011089">
    <property type="entry name" value="GmrSD_C"/>
</dbReference>
<protein>
    <recommendedName>
        <fullName evidence="1">GmrSD restriction endonucleases C-terminal domain-containing protein</fullName>
    </recommendedName>
</protein>
<dbReference type="Pfam" id="PF07510">
    <property type="entry name" value="GmrSD_C"/>
    <property type="match status" value="1"/>
</dbReference>
<dbReference type="AlphaFoldDB" id="A0A383B9R8"/>
<evidence type="ECO:0000313" key="2">
    <source>
        <dbReference type="EMBL" id="SVE16591.1"/>
    </source>
</evidence>
<accession>A0A383B9R8</accession>
<organism evidence="2">
    <name type="scientific">marine metagenome</name>
    <dbReference type="NCBI Taxonomy" id="408172"/>
    <lineage>
        <taxon>unclassified sequences</taxon>
        <taxon>metagenomes</taxon>
        <taxon>ecological metagenomes</taxon>
    </lineage>
</organism>